<name>A0AAE4G9E6_9BURK</name>
<dbReference type="SUPFAM" id="SSF46689">
    <property type="entry name" value="Homeodomain-like"/>
    <property type="match status" value="2"/>
</dbReference>
<keyword evidence="1" id="KW-0805">Transcription regulation</keyword>
<dbReference type="Pfam" id="PF12833">
    <property type="entry name" value="HTH_18"/>
    <property type="match status" value="1"/>
</dbReference>
<dbReference type="InterPro" id="IPR050204">
    <property type="entry name" value="AraC_XylS_family_regulators"/>
</dbReference>
<gene>
    <name evidence="5" type="ORF">RJN63_07810</name>
</gene>
<organism evidence="5">
    <name type="scientific">Herbaspirillum huttiense subsp. nephrolepidis</name>
    <dbReference type="NCBI Taxonomy" id="3075126"/>
    <lineage>
        <taxon>Bacteria</taxon>
        <taxon>Pseudomonadati</taxon>
        <taxon>Pseudomonadota</taxon>
        <taxon>Betaproteobacteria</taxon>
        <taxon>Burkholderiales</taxon>
        <taxon>Oxalobacteraceae</taxon>
        <taxon>Herbaspirillum</taxon>
    </lineage>
</organism>
<accession>A0AAE4G9E6</accession>
<protein>
    <submittedName>
        <fullName evidence="5">AraC family transcriptional regulator</fullName>
    </submittedName>
</protein>
<keyword evidence="2" id="KW-0238">DNA-binding</keyword>
<dbReference type="AlphaFoldDB" id="A0AAE4G9E6"/>
<dbReference type="RefSeq" id="WP_310836800.1">
    <property type="nucleotide sequence ID" value="NZ_JAVLSM010000004.1"/>
</dbReference>
<feature type="domain" description="HTH araC/xylS-type" evidence="4">
    <location>
        <begin position="189"/>
        <end position="287"/>
    </location>
</feature>
<dbReference type="SMART" id="SM00342">
    <property type="entry name" value="HTH_ARAC"/>
    <property type="match status" value="1"/>
</dbReference>
<proteinExistence type="predicted"/>
<dbReference type="Gene3D" id="1.10.10.60">
    <property type="entry name" value="Homeodomain-like"/>
    <property type="match status" value="2"/>
</dbReference>
<dbReference type="GO" id="GO:0003700">
    <property type="term" value="F:DNA-binding transcription factor activity"/>
    <property type="evidence" value="ECO:0007669"/>
    <property type="project" value="InterPro"/>
</dbReference>
<dbReference type="PANTHER" id="PTHR46796:SF14">
    <property type="entry name" value="TRANSCRIPTIONAL REGULATORY PROTEIN"/>
    <property type="match status" value="1"/>
</dbReference>
<evidence type="ECO:0000313" key="5">
    <source>
        <dbReference type="EMBL" id="MDT0336727.1"/>
    </source>
</evidence>
<dbReference type="InterPro" id="IPR009057">
    <property type="entry name" value="Homeodomain-like_sf"/>
</dbReference>
<sequence>MIQPLPRRFIKRLRLQDGLSLTRAAQSQVTGVSSGAVPVIDIPGEDAFSVIVQLQDFRHHKLWRGQQLVHAGGHRSGEMAITDLREQWRCQHLSDYDNLRLQLPRATIEQWSEEGGRRISGLQQRQAVRDPVIWHLVQAMLPMLGEAANDGDTVFMDSVTLALHTHLARHYGGQPLARNSGRLAGWQQVRVRDYMLAHLGQRLTLAELAAQCGLSRAHFSRAFKLSFGLPPHAWLQRQRIALACQLLREDGKSMSVIALECGFSDQSHFGRVFKQVMGVGPMGWVRGQG</sequence>
<keyword evidence="3" id="KW-0804">Transcription</keyword>
<dbReference type="PANTHER" id="PTHR46796">
    <property type="entry name" value="HTH-TYPE TRANSCRIPTIONAL ACTIVATOR RHAS-RELATED"/>
    <property type="match status" value="1"/>
</dbReference>
<evidence type="ECO:0000256" key="1">
    <source>
        <dbReference type="ARBA" id="ARBA00023015"/>
    </source>
</evidence>
<evidence type="ECO:0000256" key="2">
    <source>
        <dbReference type="ARBA" id="ARBA00023125"/>
    </source>
</evidence>
<dbReference type="InterPro" id="IPR018060">
    <property type="entry name" value="HTH_AraC"/>
</dbReference>
<evidence type="ECO:0000256" key="3">
    <source>
        <dbReference type="ARBA" id="ARBA00023163"/>
    </source>
</evidence>
<reference evidence="5" key="1">
    <citation type="submission" date="2023-02" db="EMBL/GenBank/DDBJ databases">
        <title>Description of Herbaspirillum huttiense subsp. nephrolepsisexaltata and Herbaspirillum huttiense subsp. lycopersicon.</title>
        <authorList>
            <person name="Poudel M."/>
            <person name="Sharma A."/>
            <person name="Goss E."/>
            <person name="Tapia J.H."/>
            <person name="Harmon C.M."/>
            <person name="Jones J.B."/>
        </authorList>
    </citation>
    <scope>NUCLEOTIDE SEQUENCE</scope>
    <source>
        <strain evidence="5">NC40101</strain>
    </source>
</reference>
<dbReference type="GO" id="GO:0043565">
    <property type="term" value="F:sequence-specific DNA binding"/>
    <property type="evidence" value="ECO:0007669"/>
    <property type="project" value="InterPro"/>
</dbReference>
<dbReference type="EMBL" id="JAVRAA010000003">
    <property type="protein sequence ID" value="MDT0336727.1"/>
    <property type="molecule type" value="Genomic_DNA"/>
</dbReference>
<comment type="caution">
    <text evidence="5">The sequence shown here is derived from an EMBL/GenBank/DDBJ whole genome shotgun (WGS) entry which is preliminary data.</text>
</comment>
<evidence type="ECO:0000259" key="4">
    <source>
        <dbReference type="PROSITE" id="PS01124"/>
    </source>
</evidence>
<dbReference type="PROSITE" id="PS01124">
    <property type="entry name" value="HTH_ARAC_FAMILY_2"/>
    <property type="match status" value="1"/>
</dbReference>